<dbReference type="InterPro" id="IPR011761">
    <property type="entry name" value="ATP-grasp"/>
</dbReference>
<feature type="domain" description="ATP-grasp" evidence="7">
    <location>
        <begin position="119"/>
        <end position="305"/>
    </location>
</feature>
<keyword evidence="6" id="KW-0547">Nucleotide-binding</keyword>
<feature type="active site" description="Proton donor" evidence="5">
    <location>
        <position position="538"/>
    </location>
</feature>
<accession>A0A4Y8ZPV8</accession>
<keyword evidence="3" id="KW-0378">Hydrolase</keyword>
<comment type="caution">
    <text evidence="8">The sequence shown here is derived from an EMBL/GenBank/DDBJ whole genome shotgun (WGS) entry which is preliminary data.</text>
</comment>
<dbReference type="InterPro" id="IPR023485">
    <property type="entry name" value="Ptyr_pPase"/>
</dbReference>
<evidence type="ECO:0000256" key="1">
    <source>
        <dbReference type="ARBA" id="ARBA00011063"/>
    </source>
</evidence>
<name>A0A4Y8ZPV8_9SPHN</name>
<dbReference type="Gene3D" id="3.30.1490.20">
    <property type="entry name" value="ATP-grasp fold, A domain"/>
    <property type="match status" value="1"/>
</dbReference>
<dbReference type="EC" id="3.1.3.48" evidence="2"/>
<dbReference type="Proteomes" id="UP000298213">
    <property type="component" value="Unassembled WGS sequence"/>
</dbReference>
<dbReference type="SUPFAM" id="SSF52788">
    <property type="entry name" value="Phosphotyrosine protein phosphatases I"/>
    <property type="match status" value="1"/>
</dbReference>
<comment type="similarity">
    <text evidence="1">Belongs to the low molecular weight phosphotyrosine protein phosphatase family.</text>
</comment>
<dbReference type="PRINTS" id="PR00719">
    <property type="entry name" value="LMWPTPASE"/>
</dbReference>
<evidence type="ECO:0000313" key="9">
    <source>
        <dbReference type="Proteomes" id="UP000298213"/>
    </source>
</evidence>
<evidence type="ECO:0000259" key="7">
    <source>
        <dbReference type="PROSITE" id="PS50975"/>
    </source>
</evidence>
<feature type="active site" description="Nucleophile" evidence="5">
    <location>
        <position position="428"/>
    </location>
</feature>
<dbReference type="Pfam" id="PF01451">
    <property type="entry name" value="LMWPc"/>
    <property type="match status" value="1"/>
</dbReference>
<dbReference type="PANTHER" id="PTHR11717">
    <property type="entry name" value="LOW MOLECULAR WEIGHT PROTEIN TYROSINE PHOSPHATASE"/>
    <property type="match status" value="1"/>
</dbReference>
<dbReference type="InterPro" id="IPR017867">
    <property type="entry name" value="Tyr_phospatase_low_mol_wt"/>
</dbReference>
<dbReference type="GO" id="GO:0005524">
    <property type="term" value="F:ATP binding"/>
    <property type="evidence" value="ECO:0007669"/>
    <property type="project" value="UniProtKB-UniRule"/>
</dbReference>
<dbReference type="SUPFAM" id="SSF56059">
    <property type="entry name" value="Glutathione synthetase ATP-binding domain-like"/>
    <property type="match status" value="1"/>
</dbReference>
<evidence type="ECO:0000256" key="5">
    <source>
        <dbReference type="PIRSR" id="PIRSR617867-1"/>
    </source>
</evidence>
<keyword evidence="9" id="KW-1185">Reference proteome</keyword>
<evidence type="ECO:0000313" key="8">
    <source>
        <dbReference type="EMBL" id="TFI57994.1"/>
    </source>
</evidence>
<dbReference type="EMBL" id="SPDV01000021">
    <property type="protein sequence ID" value="TFI57994.1"/>
    <property type="molecule type" value="Genomic_DNA"/>
</dbReference>
<dbReference type="AlphaFoldDB" id="A0A4Y8ZPV8"/>
<sequence length="571" mass="61610">MTMRALVIGDDTRSFLAVVRSLGRAGWEVDAAPFDFSSAALRSHYLRRIHRLPPHSLSAERWVERLRALIETEHYDLILPCDDRGLIPLQGHAGELGDVPLALPNDEAMAVFFDKDETRRLAAALDIPVAPGRLLARDDKAADLAAMFGLPLALKPRASYTLGQAGAKASVRIVRSAEALAQALAGIRERGHWLVEGFFRGEGVGLSVLADRGEIRLAFQHRRLHEASETGGSSSRIGEAVDPRLLQAVGAMARATRLHGVAMFEFRRAGADFILLEVNCRFWGSLPLAVASGVDFPAAAAALHTGRALPASAGGYRPGLVLKDLGGEYYRILRRASAAGALPIKALRAAAGLATLALALPFGRRFDSFAADDPAPWQRQRAQLLRGVSTALVKRLPLLDRRRRGSRAALRRLARNLAEGRRGVIMLCHGNICRSPFAEHRLREKAGAAGLDLSVISAGTIGLEGRSSPEDALAVARRWGTDLSGHRSRFLDVEDALAAGAVIVFDDKNVDELRRLGLNGDINLLRLAHLTGQREIGDPYGHGPDGFADAYGKIDRAVDTLVAGLVREAAR</sequence>
<dbReference type="GO" id="GO:0046872">
    <property type="term" value="F:metal ion binding"/>
    <property type="evidence" value="ECO:0007669"/>
    <property type="project" value="InterPro"/>
</dbReference>
<dbReference type="OrthoDB" id="9765608at2"/>
<keyword evidence="4" id="KW-0904">Protein phosphatase</keyword>
<proteinExistence type="inferred from homology"/>
<reference evidence="8 9" key="1">
    <citation type="submission" date="2019-03" db="EMBL/GenBank/DDBJ databases">
        <title>Genome sequence of Sphingomonas sp. 17J27-24.</title>
        <authorList>
            <person name="Kim M."/>
            <person name="Maeng S."/>
            <person name="Sathiyaraj S."/>
        </authorList>
    </citation>
    <scope>NUCLEOTIDE SEQUENCE [LARGE SCALE GENOMIC DNA]</scope>
    <source>
        <strain evidence="8 9">17J27-24</strain>
    </source>
</reference>
<dbReference type="InterPro" id="IPR036196">
    <property type="entry name" value="Ptyr_pPase_sf"/>
</dbReference>
<dbReference type="Gene3D" id="3.40.50.2300">
    <property type="match status" value="1"/>
</dbReference>
<dbReference type="PANTHER" id="PTHR11717:SF7">
    <property type="entry name" value="LOW MOLECULAR WEIGHT PHOSPHOTYROSINE PROTEIN PHOSPHATASE"/>
    <property type="match status" value="1"/>
</dbReference>
<evidence type="ECO:0000256" key="3">
    <source>
        <dbReference type="ARBA" id="ARBA00022801"/>
    </source>
</evidence>
<dbReference type="GO" id="GO:0004725">
    <property type="term" value="F:protein tyrosine phosphatase activity"/>
    <property type="evidence" value="ECO:0007669"/>
    <property type="project" value="UniProtKB-EC"/>
</dbReference>
<keyword evidence="6" id="KW-0067">ATP-binding</keyword>
<dbReference type="Pfam" id="PF15632">
    <property type="entry name" value="ATPgrasp_Ter"/>
    <property type="match status" value="1"/>
</dbReference>
<evidence type="ECO:0000256" key="6">
    <source>
        <dbReference type="PROSITE-ProRule" id="PRU00409"/>
    </source>
</evidence>
<dbReference type="Gene3D" id="3.30.470.20">
    <property type="entry name" value="ATP-grasp fold, B domain"/>
    <property type="match status" value="1"/>
</dbReference>
<dbReference type="SMART" id="SM00226">
    <property type="entry name" value="LMWPc"/>
    <property type="match status" value="1"/>
</dbReference>
<organism evidence="8 9">
    <name type="scientific">Sphingomonas parva</name>
    <dbReference type="NCBI Taxonomy" id="2555898"/>
    <lineage>
        <taxon>Bacteria</taxon>
        <taxon>Pseudomonadati</taxon>
        <taxon>Pseudomonadota</taxon>
        <taxon>Alphaproteobacteria</taxon>
        <taxon>Sphingomonadales</taxon>
        <taxon>Sphingomonadaceae</taxon>
        <taxon>Sphingomonas</taxon>
    </lineage>
</organism>
<protein>
    <recommendedName>
        <fullName evidence="2">protein-tyrosine-phosphatase</fullName>
        <ecNumber evidence="2">3.1.3.48</ecNumber>
    </recommendedName>
</protein>
<evidence type="ECO:0000256" key="4">
    <source>
        <dbReference type="ARBA" id="ARBA00022912"/>
    </source>
</evidence>
<dbReference type="InterPro" id="IPR050438">
    <property type="entry name" value="LMW_PTPase"/>
</dbReference>
<dbReference type="PROSITE" id="PS50975">
    <property type="entry name" value="ATP_GRASP"/>
    <property type="match status" value="1"/>
</dbReference>
<dbReference type="InterPro" id="IPR013815">
    <property type="entry name" value="ATP_grasp_subdomain_1"/>
</dbReference>
<feature type="active site" evidence="5">
    <location>
        <position position="434"/>
    </location>
</feature>
<gene>
    <name evidence="8" type="ORF">E2493_12420</name>
</gene>
<evidence type="ECO:0000256" key="2">
    <source>
        <dbReference type="ARBA" id="ARBA00013064"/>
    </source>
</evidence>